<feature type="domain" description="CNH" evidence="2">
    <location>
        <begin position="29"/>
        <end position="316"/>
    </location>
</feature>
<name>A0A8H3HJV0_9AGAM</name>
<accession>A0A8H3HJV0</accession>
<protein>
    <recommendedName>
        <fullName evidence="2">CNH domain-containing protein</fullName>
    </recommendedName>
</protein>
<dbReference type="PANTHER" id="PTHR46572">
    <property type="entry name" value="RHO1 GDP-GTP EXCHANGE PROTEIN 1-RELATED"/>
    <property type="match status" value="1"/>
</dbReference>
<comment type="caution">
    <text evidence="3">The sequence shown here is derived from an EMBL/GenBank/DDBJ whole genome shotgun (WGS) entry which is preliminary data.</text>
</comment>
<sequence>MHAQRATTQRSPDFNVLKLGEDILKGNGDIKISCATLYNNAQTIVYGTVNGVYLQTQGNQPRKAINLRNLKQVDALEDFALLIVLAGRSVFTFPLDSLETGDPFKRMKKIGTDISFFKIGICMGRTMLSMVKTNPTSSTLKILEPIEFLPKSNPNQSGQTSWANEDQFKTFREFFLPQEVYSVQFLKTKLCAVAHSGFEIVDLETLDIQALLDPEDPNLKFAHSITPRALGIYRIGGELLLCYREFAFYVNLLGKKSDKDVVIHWEAAPTACALHYPYIVAFSPEFVEIRHVDDGSLVQVIIENNVQCLYTKSSPAEDLAYHISRRRDNNLLVSFANKAMFLTSASSQIY</sequence>
<evidence type="ECO:0000313" key="3">
    <source>
        <dbReference type="EMBL" id="CAE6522722.1"/>
    </source>
</evidence>
<dbReference type="Proteomes" id="UP000663861">
    <property type="component" value="Unassembled WGS sequence"/>
</dbReference>
<dbReference type="SMART" id="SM00036">
    <property type="entry name" value="CNH"/>
    <property type="match status" value="1"/>
</dbReference>
<dbReference type="InterPro" id="IPR001180">
    <property type="entry name" value="CNH_dom"/>
</dbReference>
<dbReference type="AlphaFoldDB" id="A0A8H3HJV0"/>
<dbReference type="EMBL" id="CAJMWY010004185">
    <property type="protein sequence ID" value="CAE6522722.1"/>
    <property type="molecule type" value="Genomic_DNA"/>
</dbReference>
<evidence type="ECO:0000259" key="2">
    <source>
        <dbReference type="PROSITE" id="PS50219"/>
    </source>
</evidence>
<dbReference type="PANTHER" id="PTHR46572:SF2">
    <property type="entry name" value="RHO1 GDP-GTP EXCHANGE PROTEIN 1-RELATED"/>
    <property type="match status" value="1"/>
</dbReference>
<dbReference type="GO" id="GO:0005085">
    <property type="term" value="F:guanyl-nucleotide exchange factor activity"/>
    <property type="evidence" value="ECO:0007669"/>
    <property type="project" value="UniProtKB-KW"/>
</dbReference>
<reference evidence="3" key="1">
    <citation type="submission" date="2021-01" db="EMBL/GenBank/DDBJ databases">
        <authorList>
            <person name="Kaushik A."/>
        </authorList>
    </citation>
    <scope>NUCLEOTIDE SEQUENCE</scope>
    <source>
        <strain evidence="3">AG4-RS23</strain>
    </source>
</reference>
<dbReference type="InterPro" id="IPR052233">
    <property type="entry name" value="Rho-type_GEFs"/>
</dbReference>
<dbReference type="Pfam" id="PF00780">
    <property type="entry name" value="CNH"/>
    <property type="match status" value="1"/>
</dbReference>
<keyword evidence="1" id="KW-0344">Guanine-nucleotide releasing factor</keyword>
<organism evidence="3 4">
    <name type="scientific">Rhizoctonia solani</name>
    <dbReference type="NCBI Taxonomy" id="456999"/>
    <lineage>
        <taxon>Eukaryota</taxon>
        <taxon>Fungi</taxon>
        <taxon>Dikarya</taxon>
        <taxon>Basidiomycota</taxon>
        <taxon>Agaricomycotina</taxon>
        <taxon>Agaricomycetes</taxon>
        <taxon>Cantharellales</taxon>
        <taxon>Ceratobasidiaceae</taxon>
        <taxon>Rhizoctonia</taxon>
    </lineage>
</organism>
<gene>
    <name evidence="3" type="ORF">RDB_LOCUS159004</name>
</gene>
<dbReference type="PROSITE" id="PS50219">
    <property type="entry name" value="CNH"/>
    <property type="match status" value="1"/>
</dbReference>
<evidence type="ECO:0000313" key="4">
    <source>
        <dbReference type="Proteomes" id="UP000663861"/>
    </source>
</evidence>
<proteinExistence type="predicted"/>
<evidence type="ECO:0000256" key="1">
    <source>
        <dbReference type="ARBA" id="ARBA00022658"/>
    </source>
</evidence>